<evidence type="ECO:0000313" key="1">
    <source>
        <dbReference type="EMBL" id="GGH89947.1"/>
    </source>
</evidence>
<sequence>MLLNPSVFPPARFNMAEVLRSIFLYYIRGICTDEEARITAEYFAQL</sequence>
<proteinExistence type="predicted"/>
<comment type="caution">
    <text evidence="1">The sequence shown here is derived from an EMBL/GenBank/DDBJ whole genome shotgun (WGS) entry which is preliminary data.</text>
</comment>
<keyword evidence="2" id="KW-1185">Reference proteome</keyword>
<gene>
    <name evidence="1" type="ORF">GCM10011495_34710</name>
</gene>
<dbReference type="Proteomes" id="UP000637774">
    <property type="component" value="Unassembled WGS sequence"/>
</dbReference>
<reference evidence="2" key="1">
    <citation type="journal article" date="2019" name="Int. J. Syst. Evol. Microbiol.">
        <title>The Global Catalogue of Microorganisms (GCM) 10K type strain sequencing project: providing services to taxonomists for standard genome sequencing and annotation.</title>
        <authorList>
            <consortium name="The Broad Institute Genomics Platform"/>
            <consortium name="The Broad Institute Genome Sequencing Center for Infectious Disease"/>
            <person name="Wu L."/>
            <person name="Ma J."/>
        </authorList>
    </citation>
    <scope>NUCLEOTIDE SEQUENCE [LARGE SCALE GENOMIC DNA]</scope>
    <source>
        <strain evidence="2">CGMCC 1.14966</strain>
    </source>
</reference>
<organism evidence="1 2">
    <name type="scientific">Hymenobacter frigidus</name>
    <dbReference type="NCBI Taxonomy" id="1524095"/>
    <lineage>
        <taxon>Bacteria</taxon>
        <taxon>Pseudomonadati</taxon>
        <taxon>Bacteroidota</taxon>
        <taxon>Cytophagia</taxon>
        <taxon>Cytophagales</taxon>
        <taxon>Hymenobacteraceae</taxon>
        <taxon>Hymenobacter</taxon>
    </lineage>
</organism>
<accession>A0ABQ2AF97</accession>
<evidence type="ECO:0000313" key="2">
    <source>
        <dbReference type="Proteomes" id="UP000637774"/>
    </source>
</evidence>
<name>A0ABQ2AF97_9BACT</name>
<protein>
    <submittedName>
        <fullName evidence="1">Uncharacterized protein</fullName>
    </submittedName>
</protein>
<dbReference type="EMBL" id="BMGY01000047">
    <property type="protein sequence ID" value="GGH89947.1"/>
    <property type="molecule type" value="Genomic_DNA"/>
</dbReference>